<evidence type="ECO:0000313" key="1">
    <source>
        <dbReference type="EMBL" id="CAI3974306.1"/>
    </source>
</evidence>
<dbReference type="EMBL" id="CAMXCT030000126">
    <property type="protein sequence ID" value="CAL4761618.1"/>
    <property type="molecule type" value="Genomic_DNA"/>
</dbReference>
<accession>A0A9P1BM39</accession>
<dbReference type="EMBL" id="CAMXCT020000126">
    <property type="protein sequence ID" value="CAL1127681.1"/>
    <property type="molecule type" value="Genomic_DNA"/>
</dbReference>
<gene>
    <name evidence="1" type="ORF">C1SCF055_LOCUS2722</name>
    <name evidence="2" type="ORF">C1SCF055_LOCUS27590</name>
</gene>
<dbReference type="EMBL" id="CAMXCT020002959">
    <property type="protein sequence ID" value="CAL1154926.1"/>
    <property type="molecule type" value="Genomic_DNA"/>
</dbReference>
<dbReference type="EMBL" id="CAMXCT030002959">
    <property type="protein sequence ID" value="CAL4788863.1"/>
    <property type="molecule type" value="Genomic_DNA"/>
</dbReference>
<comment type="caution">
    <text evidence="1">The sequence shown here is derived from an EMBL/GenBank/DDBJ whole genome shotgun (WGS) entry which is preliminary data.</text>
</comment>
<dbReference type="EMBL" id="CAMXCT010000126">
    <property type="protein sequence ID" value="CAI3974306.1"/>
    <property type="molecule type" value="Genomic_DNA"/>
</dbReference>
<organism evidence="1">
    <name type="scientific">Cladocopium goreaui</name>
    <dbReference type="NCBI Taxonomy" id="2562237"/>
    <lineage>
        <taxon>Eukaryota</taxon>
        <taxon>Sar</taxon>
        <taxon>Alveolata</taxon>
        <taxon>Dinophyceae</taxon>
        <taxon>Suessiales</taxon>
        <taxon>Symbiodiniaceae</taxon>
        <taxon>Cladocopium</taxon>
    </lineage>
</organism>
<name>A0A9P1BM39_9DINO</name>
<reference evidence="1" key="1">
    <citation type="submission" date="2022-10" db="EMBL/GenBank/DDBJ databases">
        <authorList>
            <person name="Chen Y."/>
            <person name="Dougan E. K."/>
            <person name="Chan C."/>
            <person name="Rhodes N."/>
            <person name="Thang M."/>
        </authorList>
    </citation>
    <scope>NUCLEOTIDE SEQUENCE</scope>
</reference>
<evidence type="ECO:0000313" key="3">
    <source>
        <dbReference type="EMBL" id="CAL1127681.1"/>
    </source>
</evidence>
<proteinExistence type="predicted"/>
<dbReference type="OrthoDB" id="406218at2759"/>
<dbReference type="Proteomes" id="UP001152797">
    <property type="component" value="Unassembled WGS sequence"/>
</dbReference>
<dbReference type="AlphaFoldDB" id="A0A9P1BM39"/>
<evidence type="ECO:0000313" key="4">
    <source>
        <dbReference type="Proteomes" id="UP001152797"/>
    </source>
</evidence>
<dbReference type="EMBL" id="CAMXCT010002959">
    <property type="protein sequence ID" value="CAI4001551.1"/>
    <property type="molecule type" value="Genomic_DNA"/>
</dbReference>
<evidence type="ECO:0000313" key="2">
    <source>
        <dbReference type="EMBL" id="CAI4001551.1"/>
    </source>
</evidence>
<sequence length="219" mass="24591">MAFLCQPGAAAGSSQVFNFTFINDCKNDIILQDWDVIIPASGFKEVLHLRRTGLQRISWRYLSGPWDTEFIELNGDWAGVGTPMYGHPNYASWAGFSMSSRYEALDPSGRYACSDAAAELRFSVATCPSQKTLRYACDFFPTQLSIRNCSSKFALYMQEHSWAINPNGTRAREYASTQNIINYWCAPESSDWKGWGVGSLIDCTNRDVPIHFQVTTCIS</sequence>
<reference evidence="3" key="2">
    <citation type="submission" date="2024-04" db="EMBL/GenBank/DDBJ databases">
        <authorList>
            <person name="Chen Y."/>
            <person name="Shah S."/>
            <person name="Dougan E. K."/>
            <person name="Thang M."/>
            <person name="Chan C."/>
        </authorList>
    </citation>
    <scope>NUCLEOTIDE SEQUENCE [LARGE SCALE GENOMIC DNA]</scope>
</reference>
<keyword evidence="4" id="KW-1185">Reference proteome</keyword>
<protein>
    <submittedName>
        <fullName evidence="1">Uncharacterized protein</fullName>
    </submittedName>
</protein>